<proteinExistence type="predicted"/>
<reference evidence="1 2" key="1">
    <citation type="submission" date="2019-01" db="EMBL/GenBank/DDBJ databases">
        <title>Sequencing of cultivated peanut Arachis hypogaea provides insights into genome evolution and oil improvement.</title>
        <authorList>
            <person name="Chen X."/>
        </authorList>
    </citation>
    <scope>NUCLEOTIDE SEQUENCE [LARGE SCALE GENOMIC DNA]</scope>
    <source>
        <strain evidence="2">cv. Fuhuasheng</strain>
        <tissue evidence="1">Leaves</tissue>
    </source>
</reference>
<gene>
    <name evidence="1" type="ORF">Ahy_A04g019669</name>
</gene>
<protein>
    <submittedName>
        <fullName evidence="1">Uncharacterized protein</fullName>
    </submittedName>
</protein>
<dbReference type="EMBL" id="SDMP01000004">
    <property type="protein sequence ID" value="RYR62240.1"/>
    <property type="molecule type" value="Genomic_DNA"/>
</dbReference>
<evidence type="ECO:0000313" key="1">
    <source>
        <dbReference type="EMBL" id="RYR62240.1"/>
    </source>
</evidence>
<evidence type="ECO:0000313" key="2">
    <source>
        <dbReference type="Proteomes" id="UP000289738"/>
    </source>
</evidence>
<dbReference type="AlphaFoldDB" id="A0A445DGF1"/>
<comment type="caution">
    <text evidence="1">The sequence shown here is derived from an EMBL/GenBank/DDBJ whole genome shotgun (WGS) entry which is preliminary data.</text>
</comment>
<sequence>MDSDSKKVKVQQEFVDDIDVLLNETKCLCRTRKIGHNRNLGIEMDQQILLLLRKIVKHLFKQKFVETHQSTNNKSLDKDPLDVIAHLQAKNKKSKELVIRAFQSIFRKEKAGRVQCHGRVTIPTLLKKNEEIVTLKQQHAADKATVEGKIDVIQKEVDELISLVKMTLQQKSSEMDLEILTAQLGSTSGNPNNDANEEVLFVVKVSISYHILNNG</sequence>
<keyword evidence="2" id="KW-1185">Reference proteome</keyword>
<dbReference type="Proteomes" id="UP000289738">
    <property type="component" value="Chromosome A04"/>
</dbReference>
<accession>A0A445DGF1</accession>
<name>A0A445DGF1_ARAHY</name>
<organism evidence="1 2">
    <name type="scientific">Arachis hypogaea</name>
    <name type="common">Peanut</name>
    <dbReference type="NCBI Taxonomy" id="3818"/>
    <lineage>
        <taxon>Eukaryota</taxon>
        <taxon>Viridiplantae</taxon>
        <taxon>Streptophyta</taxon>
        <taxon>Embryophyta</taxon>
        <taxon>Tracheophyta</taxon>
        <taxon>Spermatophyta</taxon>
        <taxon>Magnoliopsida</taxon>
        <taxon>eudicotyledons</taxon>
        <taxon>Gunneridae</taxon>
        <taxon>Pentapetalae</taxon>
        <taxon>rosids</taxon>
        <taxon>fabids</taxon>
        <taxon>Fabales</taxon>
        <taxon>Fabaceae</taxon>
        <taxon>Papilionoideae</taxon>
        <taxon>50 kb inversion clade</taxon>
        <taxon>dalbergioids sensu lato</taxon>
        <taxon>Dalbergieae</taxon>
        <taxon>Pterocarpus clade</taxon>
        <taxon>Arachis</taxon>
    </lineage>
</organism>